<dbReference type="InterPro" id="IPR036441">
    <property type="entry name" value="DHquinase_II_sf"/>
</dbReference>
<dbReference type="NCBIfam" id="NF003804">
    <property type="entry name" value="PRK05395.1-1"/>
    <property type="match status" value="1"/>
</dbReference>
<comment type="similarity">
    <text evidence="4 8">Belongs to the type-II 3-dehydroquinase family.</text>
</comment>
<dbReference type="KEGG" id="dwd:DSCW_02300"/>
<gene>
    <name evidence="8 12" type="primary">aroQ</name>
    <name evidence="12" type="ORF">DSCW_02300</name>
</gene>
<comment type="subunit">
    <text evidence="5 8">Homododecamer.</text>
</comment>
<dbReference type="PIRSF" id="PIRSF001399">
    <property type="entry name" value="DHquinase_II"/>
    <property type="match status" value="1"/>
</dbReference>
<dbReference type="GO" id="GO:0003855">
    <property type="term" value="F:3-dehydroquinate dehydratase activity"/>
    <property type="evidence" value="ECO:0007669"/>
    <property type="project" value="UniProtKB-UniRule"/>
</dbReference>
<keyword evidence="8" id="KW-0057">Aromatic amino acid biosynthesis</keyword>
<reference evidence="12 13" key="1">
    <citation type="submission" date="2019-11" db="EMBL/GenBank/DDBJ databases">
        <title>Comparative genomics of hydrocarbon-degrading Desulfosarcina strains.</title>
        <authorList>
            <person name="Watanabe M."/>
            <person name="Kojima H."/>
            <person name="Fukui M."/>
        </authorList>
    </citation>
    <scope>NUCLEOTIDE SEQUENCE [LARGE SCALE GENOMIC DNA]</scope>
    <source>
        <strain evidence="12 13">PP31</strain>
    </source>
</reference>
<feature type="binding site" evidence="8 10">
    <location>
        <begin position="107"/>
        <end position="108"/>
    </location>
    <ligand>
        <name>substrate</name>
    </ligand>
</feature>
<dbReference type="UniPathway" id="UPA00053">
    <property type="reaction ID" value="UER00086"/>
</dbReference>
<evidence type="ECO:0000256" key="6">
    <source>
        <dbReference type="ARBA" id="ARBA00012060"/>
    </source>
</evidence>
<evidence type="ECO:0000256" key="7">
    <source>
        <dbReference type="ARBA" id="ARBA00023239"/>
    </source>
</evidence>
<dbReference type="GO" id="GO:0009423">
    <property type="term" value="P:chorismate biosynthetic process"/>
    <property type="evidence" value="ECO:0007669"/>
    <property type="project" value="UniProtKB-UniRule"/>
</dbReference>
<feature type="binding site" evidence="8 10">
    <location>
        <position position="117"/>
    </location>
    <ligand>
        <name>substrate</name>
    </ligand>
</feature>
<dbReference type="NCBIfam" id="TIGR01088">
    <property type="entry name" value="aroQ"/>
    <property type="match status" value="1"/>
</dbReference>
<dbReference type="NCBIfam" id="NF003805">
    <property type="entry name" value="PRK05395.1-2"/>
    <property type="match status" value="1"/>
</dbReference>
<feature type="binding site" evidence="8 10">
    <location>
        <position position="80"/>
    </location>
    <ligand>
        <name>substrate</name>
    </ligand>
</feature>
<feature type="binding site" evidence="8 10">
    <location>
        <position position="93"/>
    </location>
    <ligand>
        <name>substrate</name>
    </ligand>
</feature>
<dbReference type="PANTHER" id="PTHR21272:SF3">
    <property type="entry name" value="CATABOLIC 3-DEHYDROQUINASE"/>
    <property type="match status" value="1"/>
</dbReference>
<dbReference type="EMBL" id="AP021875">
    <property type="protein sequence ID" value="BBO72813.1"/>
    <property type="molecule type" value="Genomic_DNA"/>
</dbReference>
<organism evidence="12 13">
    <name type="scientific">Desulfosarcina widdelii</name>
    <dbReference type="NCBI Taxonomy" id="947919"/>
    <lineage>
        <taxon>Bacteria</taxon>
        <taxon>Pseudomonadati</taxon>
        <taxon>Thermodesulfobacteriota</taxon>
        <taxon>Desulfobacteria</taxon>
        <taxon>Desulfobacterales</taxon>
        <taxon>Desulfosarcinaceae</taxon>
        <taxon>Desulfosarcina</taxon>
    </lineage>
</organism>
<dbReference type="SUPFAM" id="SSF52304">
    <property type="entry name" value="Type II 3-dehydroquinate dehydratase"/>
    <property type="match status" value="1"/>
</dbReference>
<comment type="function">
    <text evidence="2 8">Catalyzes a trans-dehydration via an enolate intermediate.</text>
</comment>
<feature type="active site" description="Proton donor" evidence="8 9">
    <location>
        <position position="106"/>
    </location>
</feature>
<dbReference type="NCBIfam" id="NF003807">
    <property type="entry name" value="PRK05395.1-4"/>
    <property type="match status" value="1"/>
</dbReference>
<dbReference type="CDD" id="cd00466">
    <property type="entry name" value="DHQase_II"/>
    <property type="match status" value="1"/>
</dbReference>
<evidence type="ECO:0000256" key="9">
    <source>
        <dbReference type="PIRSR" id="PIRSR001399-1"/>
    </source>
</evidence>
<dbReference type="InterPro" id="IPR001874">
    <property type="entry name" value="DHquinase_II"/>
</dbReference>
<feature type="site" description="Transition state stabilizer" evidence="8 11">
    <location>
        <position position="24"/>
    </location>
</feature>
<comment type="catalytic activity">
    <reaction evidence="1 8">
        <text>3-dehydroquinate = 3-dehydroshikimate + H2O</text>
        <dbReference type="Rhea" id="RHEA:21096"/>
        <dbReference type="ChEBI" id="CHEBI:15377"/>
        <dbReference type="ChEBI" id="CHEBI:16630"/>
        <dbReference type="ChEBI" id="CHEBI:32364"/>
        <dbReference type="EC" id="4.2.1.10"/>
    </reaction>
</comment>
<keyword evidence="13" id="KW-1185">Reference proteome</keyword>
<evidence type="ECO:0000256" key="10">
    <source>
        <dbReference type="PIRSR" id="PIRSR001399-2"/>
    </source>
</evidence>
<evidence type="ECO:0000313" key="13">
    <source>
        <dbReference type="Proteomes" id="UP000427769"/>
    </source>
</evidence>
<dbReference type="EC" id="4.2.1.10" evidence="6 8"/>
<dbReference type="Gene3D" id="3.40.50.9100">
    <property type="entry name" value="Dehydroquinase, class II"/>
    <property type="match status" value="1"/>
</dbReference>
<dbReference type="GO" id="GO:0009073">
    <property type="term" value="P:aromatic amino acid family biosynthetic process"/>
    <property type="evidence" value="ECO:0007669"/>
    <property type="project" value="UniProtKB-KW"/>
</dbReference>
<keyword evidence="7 8" id="KW-0456">Lyase</keyword>
<dbReference type="RefSeq" id="WP_155301985.1">
    <property type="nucleotide sequence ID" value="NZ_AP021875.1"/>
</dbReference>
<dbReference type="Pfam" id="PF01220">
    <property type="entry name" value="DHquinase_II"/>
    <property type="match status" value="1"/>
</dbReference>
<dbReference type="GO" id="GO:0019631">
    <property type="term" value="P:quinate catabolic process"/>
    <property type="evidence" value="ECO:0007669"/>
    <property type="project" value="TreeGrafter"/>
</dbReference>
<dbReference type="NCBIfam" id="NF003806">
    <property type="entry name" value="PRK05395.1-3"/>
    <property type="match status" value="1"/>
</dbReference>
<evidence type="ECO:0000256" key="2">
    <source>
        <dbReference type="ARBA" id="ARBA00003924"/>
    </source>
</evidence>
<keyword evidence="8" id="KW-0028">Amino-acid biosynthesis</keyword>
<sequence>MAQTQQVKRILVIHGPNLNMLGKREPEHYGSQSLGAIDRSIKDRARELGVEVSAFQSNHEGELVEAIQAAVGQIDGLIINPAAFTHTSVAIRDAVLLLDVPVVEVHLSNIHKREPFRHHSYIADVATAQITGLGPAGYIYALEALAEMIA</sequence>
<dbReference type="InterPro" id="IPR018509">
    <property type="entry name" value="DHquinase_II_CS"/>
</dbReference>
<feature type="binding site" evidence="8 10">
    <location>
        <position position="86"/>
    </location>
    <ligand>
        <name>substrate</name>
    </ligand>
</feature>
<dbReference type="Proteomes" id="UP000427769">
    <property type="component" value="Chromosome"/>
</dbReference>
<accession>A0A5K7YY26</accession>
<feature type="active site" description="Proton acceptor" evidence="8 9">
    <location>
        <position position="29"/>
    </location>
</feature>
<evidence type="ECO:0000256" key="3">
    <source>
        <dbReference type="ARBA" id="ARBA00004902"/>
    </source>
</evidence>
<comment type="pathway">
    <text evidence="3 8">Metabolic intermediate biosynthesis; chorismate biosynthesis; chorismate from D-erythrose 4-phosphate and phosphoenolpyruvate: step 3/7.</text>
</comment>
<dbReference type="AlphaFoldDB" id="A0A5K7YY26"/>
<dbReference type="PROSITE" id="PS01029">
    <property type="entry name" value="DEHYDROQUINASE_II"/>
    <property type="match status" value="1"/>
</dbReference>
<evidence type="ECO:0000313" key="12">
    <source>
        <dbReference type="EMBL" id="BBO72813.1"/>
    </source>
</evidence>
<name>A0A5K7YY26_9BACT</name>
<evidence type="ECO:0000256" key="5">
    <source>
        <dbReference type="ARBA" id="ARBA00011193"/>
    </source>
</evidence>
<proteinExistence type="inferred from homology"/>
<dbReference type="HAMAP" id="MF_00169">
    <property type="entry name" value="AroQ"/>
    <property type="match status" value="1"/>
</dbReference>
<dbReference type="GO" id="GO:0008652">
    <property type="term" value="P:amino acid biosynthetic process"/>
    <property type="evidence" value="ECO:0007669"/>
    <property type="project" value="UniProtKB-KW"/>
</dbReference>
<evidence type="ECO:0000256" key="1">
    <source>
        <dbReference type="ARBA" id="ARBA00001864"/>
    </source>
</evidence>
<dbReference type="OrthoDB" id="9790793at2"/>
<evidence type="ECO:0000256" key="8">
    <source>
        <dbReference type="HAMAP-Rule" id="MF_00169"/>
    </source>
</evidence>
<protein>
    <recommendedName>
        <fullName evidence="6 8">3-dehydroquinate dehydratase</fullName>
        <shortName evidence="8">3-dehydroquinase</shortName>
        <ecNumber evidence="6 8">4.2.1.10</ecNumber>
    </recommendedName>
    <alternativeName>
        <fullName evidence="8">Type II DHQase</fullName>
    </alternativeName>
</protein>
<dbReference type="PANTHER" id="PTHR21272">
    <property type="entry name" value="CATABOLIC 3-DEHYDROQUINASE"/>
    <property type="match status" value="1"/>
</dbReference>
<evidence type="ECO:0000256" key="4">
    <source>
        <dbReference type="ARBA" id="ARBA00011037"/>
    </source>
</evidence>
<evidence type="ECO:0000256" key="11">
    <source>
        <dbReference type="PIRSR" id="PIRSR001399-3"/>
    </source>
</evidence>